<dbReference type="PANTHER" id="PTHR20772:SF2">
    <property type="entry name" value="PROTEIN FMP42"/>
    <property type="match status" value="1"/>
</dbReference>
<evidence type="ECO:0000256" key="1">
    <source>
        <dbReference type="ARBA" id="ARBA00004141"/>
    </source>
</evidence>
<feature type="transmembrane region" description="Helical" evidence="8">
    <location>
        <begin position="29"/>
        <end position="58"/>
    </location>
</feature>
<feature type="transmembrane region" description="Helical" evidence="8">
    <location>
        <begin position="421"/>
        <end position="441"/>
    </location>
</feature>
<dbReference type="Gene3D" id="1.20.1250.20">
    <property type="entry name" value="MFS general substrate transporter like domains"/>
    <property type="match status" value="3"/>
</dbReference>
<dbReference type="InterPro" id="IPR036259">
    <property type="entry name" value="MFS_trans_sf"/>
</dbReference>
<dbReference type="STRING" id="1202772.A0A1V9YLV8"/>
<evidence type="ECO:0000256" key="5">
    <source>
        <dbReference type="ARBA" id="ARBA00022970"/>
    </source>
</evidence>
<feature type="transmembrane region" description="Helical" evidence="8">
    <location>
        <begin position="743"/>
        <end position="762"/>
    </location>
</feature>
<feature type="transmembrane region" description="Helical" evidence="8">
    <location>
        <begin position="209"/>
        <end position="229"/>
    </location>
</feature>
<evidence type="ECO:0000256" key="8">
    <source>
        <dbReference type="SAM" id="Phobius"/>
    </source>
</evidence>
<feature type="transmembrane region" description="Helical" evidence="8">
    <location>
        <begin position="642"/>
        <end position="662"/>
    </location>
</feature>
<name>A0A1V9YLV8_ACHHY</name>
<dbReference type="GO" id="GO:0022857">
    <property type="term" value="F:transmembrane transporter activity"/>
    <property type="evidence" value="ECO:0007669"/>
    <property type="project" value="InterPro"/>
</dbReference>
<evidence type="ECO:0000256" key="6">
    <source>
        <dbReference type="ARBA" id="ARBA00022989"/>
    </source>
</evidence>
<feature type="transmembrane region" description="Helical" evidence="8">
    <location>
        <begin position="1085"/>
        <end position="1105"/>
    </location>
</feature>
<evidence type="ECO:0000313" key="10">
    <source>
        <dbReference type="Proteomes" id="UP000243579"/>
    </source>
</evidence>
<feature type="transmembrane region" description="Helical" evidence="8">
    <location>
        <begin position="794"/>
        <end position="820"/>
    </location>
</feature>
<gene>
    <name evidence="9" type="ORF">ACHHYP_10280</name>
</gene>
<dbReference type="GO" id="GO:0006865">
    <property type="term" value="P:amino acid transport"/>
    <property type="evidence" value="ECO:0007669"/>
    <property type="project" value="UniProtKB-KW"/>
</dbReference>
<feature type="transmembrane region" description="Helical" evidence="8">
    <location>
        <begin position="523"/>
        <end position="543"/>
    </location>
</feature>
<evidence type="ECO:0000256" key="7">
    <source>
        <dbReference type="ARBA" id="ARBA00023136"/>
    </source>
</evidence>
<feature type="transmembrane region" description="Helical" evidence="8">
    <location>
        <begin position="1157"/>
        <end position="1175"/>
    </location>
</feature>
<feature type="transmembrane region" description="Helical" evidence="8">
    <location>
        <begin position="147"/>
        <end position="172"/>
    </location>
</feature>
<feature type="transmembrane region" description="Helical" evidence="8">
    <location>
        <begin position="858"/>
        <end position="877"/>
    </location>
</feature>
<organism evidence="9 10">
    <name type="scientific">Achlya hypogyna</name>
    <name type="common">Oomycete</name>
    <name type="synonym">Protoachlya hypogyna</name>
    <dbReference type="NCBI Taxonomy" id="1202772"/>
    <lineage>
        <taxon>Eukaryota</taxon>
        <taxon>Sar</taxon>
        <taxon>Stramenopiles</taxon>
        <taxon>Oomycota</taxon>
        <taxon>Saprolegniomycetes</taxon>
        <taxon>Saprolegniales</taxon>
        <taxon>Achlyaceae</taxon>
        <taxon>Achlya</taxon>
    </lineage>
</organism>
<dbReference type="InterPro" id="IPR011701">
    <property type="entry name" value="MFS"/>
</dbReference>
<keyword evidence="3" id="KW-0813">Transport</keyword>
<evidence type="ECO:0008006" key="11">
    <source>
        <dbReference type="Google" id="ProtNLM"/>
    </source>
</evidence>
<sequence>MIEQLSPVASSNGGYDLVGDDDKASARHVAWSLIVVSLVANFLFGGFIYGWASILLFLQGEHEFSEVCAASDVRNSVTGTCTAQDHKLAVIFGVAQVLFTVSSLPIGLALDRFGPVATATFAGLTSTVGLVLLAVSSSTGVNAFVPAYALVALGGTATLLTGFKTGFVVLAWQTAVLASVNCFFDASAVMPNLLFAIHEASGASRRTLLLVYAGFAAVTYSLLVGLWHIHTARSAPPCVDGEGPELETTQTPATDTALVHATLWTQLLSFEFRHLLLFTIIHSFHNAFYFGTVNYTLANYEDTSHVYTKVFGWVLPVGFVYIPLINLVIERGGLAVSMFVTTVLCISCLGLSFVPSLPLQVVAFVLFTGFRAFFYANNTAFAAQTFGPAHMGSIIGITYAISGLIALLEVPAANATNNSKAGWYTTYGVATGLALALLPFTEAYRRRKLLDHPRPKGPSSGVVAWALVATVLLSNLLFAGFIYGWASMLLLLQQENQYSERCTSATIDESTGRCSQQDSKLSLIYGVAQFTLTFSSLPSGVALDKVGPMWMSAVCGTLATTGFVLMALSESATFDAFVYGYGLIAIAGSATLLTSLRAGFVITRWQTAIFAGINCLFDASAVMPSLLHTIHGATDISRRSLLLVYAVLTALVYGLLVVLWYLQQRHAATAIEEANDPESPKYEALDETVPLTDAPLKTQFKSFEFRYLLLFAAVHNLQSSFYFGTVNQTLVNYHDTTEVYTKAFGWILPAGFVFIPVIDTLVDRFGLPVSMLSTTLLSLTYHILAMIPSLPLQIVTFVLFTAFRALFYANVATCGAVTFGHANMGKILGTVYSSSAIVALLEIPAAQSANTSSSGWHVMYAISLGLAVVMLPIIALYRRRFYKTAESGSQSIEVEKPIVPPRSEVLAWALVILVWASNLLFAGFIFGWASMLLMLQQENQYGERCTPETINESTGRCSEQDSKLSLIYGVAQFLLSFCSFFTGIALDKFGPLIMTCVAGVFAVVGYVLMAVSDSATFDAFVFGYGLLGMSGCVTLLASYRSGFVILRWQTAIIAGICCLFDGSAVMPSVLYAIHKSGGFSRQAILLVYAGLAFVVYGSLVVLWYIQERQGKVAEGTIDSVSDNSDPEAALSQSYSSLQEEKPLTEAPLWTQFKSFEFRFLLTFTAIHNLQSSFYFGTVNQALANYGDDNKVYTKAFGWIMPAGFVFIPLIDFVVGRYGIAASMALNTIFCMCFHALSLIPSLQLQVVSFVFFTAFRALFYSNVATCGATTFGSMNMGKIIGAVNTAAALVALLEIPLVEQAHMSTARWRTIYIVSLCLAALLLPLVALYRRRVKSTE</sequence>
<feature type="transmembrane region" description="Helical" evidence="8">
    <location>
        <begin position="992"/>
        <end position="1011"/>
    </location>
</feature>
<evidence type="ECO:0000256" key="2">
    <source>
        <dbReference type="ARBA" id="ARBA00006595"/>
    </source>
</evidence>
<dbReference type="InterPro" id="IPR052599">
    <property type="entry name" value="SLC43A_AATransporter"/>
</dbReference>
<keyword evidence="5" id="KW-0029">Amino-acid transport</keyword>
<feature type="transmembrane region" description="Helical" evidence="8">
    <location>
        <begin position="1310"/>
        <end position="1329"/>
    </location>
</feature>
<comment type="caution">
    <text evidence="9">The sequence shown here is derived from an EMBL/GenBank/DDBJ whole genome shotgun (WGS) entry which is preliminary data.</text>
</comment>
<feature type="transmembrane region" description="Helical" evidence="8">
    <location>
        <begin position="1279"/>
        <end position="1298"/>
    </location>
</feature>
<dbReference type="OrthoDB" id="67269at2759"/>
<keyword evidence="10" id="KW-1185">Reference proteome</keyword>
<protein>
    <recommendedName>
        <fullName evidence="11">Major Facilitator Superfamily (MFS)</fullName>
    </recommendedName>
</protein>
<feature type="transmembrane region" description="Helical" evidence="8">
    <location>
        <begin position="389"/>
        <end position="409"/>
    </location>
</feature>
<feature type="transmembrane region" description="Helical" evidence="8">
    <location>
        <begin position="88"/>
        <end position="110"/>
    </location>
</feature>
<accession>A0A1V9YLV8</accession>
<dbReference type="EMBL" id="JNBR01001490">
    <property type="protein sequence ID" value="OQR86700.1"/>
    <property type="molecule type" value="Genomic_DNA"/>
</dbReference>
<dbReference type="CDD" id="cd06174">
    <property type="entry name" value="MFS"/>
    <property type="match status" value="1"/>
</dbReference>
<feature type="transmembrane region" description="Helical" evidence="8">
    <location>
        <begin position="462"/>
        <end position="486"/>
    </location>
</feature>
<proteinExistence type="inferred from homology"/>
<dbReference type="GO" id="GO:0016020">
    <property type="term" value="C:membrane"/>
    <property type="evidence" value="ECO:0007669"/>
    <property type="project" value="UniProtKB-SubCell"/>
</dbReference>
<keyword evidence="4 8" id="KW-0812">Transmembrane</keyword>
<comment type="subcellular location">
    <subcellularLocation>
        <location evidence="1">Membrane</location>
        <topology evidence="1">Multi-pass membrane protein</topology>
    </subcellularLocation>
</comment>
<feature type="transmembrane region" description="Helical" evidence="8">
    <location>
        <begin position="1051"/>
        <end position="1073"/>
    </location>
</feature>
<evidence type="ECO:0000256" key="3">
    <source>
        <dbReference type="ARBA" id="ARBA00022448"/>
    </source>
</evidence>
<dbReference type="SUPFAM" id="SSF103473">
    <property type="entry name" value="MFS general substrate transporter"/>
    <property type="match status" value="3"/>
</dbReference>
<feature type="transmembrane region" description="Helical" evidence="8">
    <location>
        <begin position="550"/>
        <end position="570"/>
    </location>
</feature>
<feature type="transmembrane region" description="Helical" evidence="8">
    <location>
        <begin position="1195"/>
        <end position="1214"/>
    </location>
</feature>
<feature type="transmembrane region" description="Helical" evidence="8">
    <location>
        <begin position="1017"/>
        <end position="1039"/>
    </location>
</feature>
<comment type="similarity">
    <text evidence="2">Belongs to the SLC43A transporter (TC 2.A.1.44) family.</text>
</comment>
<feature type="transmembrane region" description="Helical" evidence="8">
    <location>
        <begin position="310"/>
        <end position="329"/>
    </location>
</feature>
<reference evidence="9 10" key="1">
    <citation type="journal article" date="2014" name="Genome Biol. Evol.">
        <title>The secreted proteins of Achlya hypogyna and Thraustotheca clavata identify the ancestral oomycete secretome and reveal gene acquisitions by horizontal gene transfer.</title>
        <authorList>
            <person name="Misner I."/>
            <person name="Blouin N."/>
            <person name="Leonard G."/>
            <person name="Richards T.A."/>
            <person name="Lane C.E."/>
        </authorList>
    </citation>
    <scope>NUCLEOTIDE SEQUENCE [LARGE SCALE GENOMIC DNA]</scope>
    <source>
        <strain evidence="9 10">ATCC 48635</strain>
    </source>
</reference>
<feature type="transmembrane region" description="Helical" evidence="8">
    <location>
        <begin position="905"/>
        <end position="929"/>
    </location>
</feature>
<feature type="transmembrane region" description="Helical" evidence="8">
    <location>
        <begin position="359"/>
        <end position="377"/>
    </location>
</feature>
<feature type="transmembrane region" description="Helical" evidence="8">
    <location>
        <begin position="608"/>
        <end position="630"/>
    </location>
</feature>
<feature type="transmembrane region" description="Helical" evidence="8">
    <location>
        <begin position="769"/>
        <end position="788"/>
    </location>
</feature>
<feature type="transmembrane region" description="Helical" evidence="8">
    <location>
        <begin position="966"/>
        <end position="985"/>
    </location>
</feature>
<evidence type="ECO:0000256" key="4">
    <source>
        <dbReference type="ARBA" id="ARBA00022692"/>
    </source>
</evidence>
<feature type="transmembrane region" description="Helical" evidence="8">
    <location>
        <begin position="116"/>
        <end position="135"/>
    </location>
</feature>
<dbReference type="PANTHER" id="PTHR20772">
    <property type="entry name" value="PROTEIN FMP42"/>
    <property type="match status" value="1"/>
</dbReference>
<dbReference type="Pfam" id="PF07690">
    <property type="entry name" value="MFS_1"/>
    <property type="match status" value="2"/>
</dbReference>
<feature type="transmembrane region" description="Helical" evidence="8">
    <location>
        <begin position="178"/>
        <end position="197"/>
    </location>
</feature>
<evidence type="ECO:0000313" key="9">
    <source>
        <dbReference type="EMBL" id="OQR86700.1"/>
    </source>
</evidence>
<dbReference type="Proteomes" id="UP000243579">
    <property type="component" value="Unassembled WGS sequence"/>
</dbReference>
<feature type="transmembrane region" description="Helical" evidence="8">
    <location>
        <begin position="576"/>
        <end position="596"/>
    </location>
</feature>
<keyword evidence="7 8" id="KW-0472">Membrane</keyword>
<keyword evidence="6 8" id="KW-1133">Transmembrane helix</keyword>